<comment type="caution">
    <text evidence="9">The sequence shown here is derived from an EMBL/GenBank/DDBJ whole genome shotgun (WGS) entry which is preliminary data.</text>
</comment>
<feature type="chain" id="PRO_5046767487" evidence="6">
    <location>
        <begin position="23"/>
        <end position="933"/>
    </location>
</feature>
<evidence type="ECO:0000256" key="6">
    <source>
        <dbReference type="SAM" id="SignalP"/>
    </source>
</evidence>
<evidence type="ECO:0000256" key="1">
    <source>
        <dbReference type="ARBA" id="ARBA00007261"/>
    </source>
</evidence>
<sequence>MHGFGRVALLVAATSLTAPALSAPTLAPGKSVPIPTLVRQVSIPHSSFKLANGLTVIVHEDHKAPVVSVAVWYNVGSKDEPKGKTGFAHLFEHLMFNGSENLPGDYFTYLQQVGATDYNGTTSYDRTNYFESVPTGALERALFMESDRMGHLLGAVTQGVIDNQRGVVQNEKRQGDSRPGGLVQYELFGKLFPPGHPYHHTTIGSMADLDAASLEDVKQWFRDRYGPNNAVLVLAGDVTEAQARPLVEKYFGAIPAGPVNHPAMASVPRLTKPVSVAMKDHVAMTIIQRYWPVPGLLDKQLAALDIGASVLGGLASSRLDKMLVRNEKIAVAVSASLSPLQRAGMFNVSAYVTPGVDPAKVSKRLDQIMADYIAKGPTKDEVQRAVMSEVSGRIRGLEKVGGFSGKGQTLAEGQVYAGDSDFYKKTLATYAAITPEAVRTAMQQWLRRPALTITLAPGERPAYDEAKTAEVKPAPKEAGVVKGNRQIPPVGQLAALDFPPIVHTQLSNGMPVVYAQRTTVPVTQISMSFDAGSASDSPQQRGLASMAMDLLDEGTSKLTSQEVAETEERLGADVSATNAGDRSYVMLNALTPNLAPSLDLMDDVVKDAAFRDDDIARLRTQWLTGIAQEQKDPTRVANRLLPTVLYGANHPYGGPPGDPKAIEKFSRADFVNFEQRWLRPDAAKIFIVSDKPLAEVQPLLEARFGKWAPPATPKGVKTFIATPARATAPKILLIDRPGSPQSSIVGGQLLPIDPRADVVPFDTANDVLGGTFLSRLNMDLRETKGWSYGVSGDSSVVEHAVPYVVSAPVQADRTGEALAAMNADIVSFLTTKGITEEERDRTIANNINRLPGQFETAGSLLSAMMSMDVLKRPDNYYETLAARYRAQTVASLDQAARAALDPKGFTWIVVGDAAKIRPQLDKLGMPIEVVEAP</sequence>
<dbReference type="InterPro" id="IPR011249">
    <property type="entry name" value="Metalloenz_LuxS/M16"/>
</dbReference>
<evidence type="ECO:0000256" key="4">
    <source>
        <dbReference type="ARBA" id="ARBA00022833"/>
    </source>
</evidence>
<evidence type="ECO:0000259" key="8">
    <source>
        <dbReference type="Pfam" id="PF05193"/>
    </source>
</evidence>
<keyword evidence="10" id="KW-1185">Reference proteome</keyword>
<dbReference type="Gene3D" id="3.30.830.10">
    <property type="entry name" value="Metalloenzyme, LuxS/M16 peptidase-like"/>
    <property type="match status" value="4"/>
</dbReference>
<proteinExistence type="inferred from homology"/>
<keyword evidence="6" id="KW-0732">Signal</keyword>
<keyword evidence="4" id="KW-0862">Zinc</keyword>
<dbReference type="InterPro" id="IPR007863">
    <property type="entry name" value="Peptidase_M16_C"/>
</dbReference>
<evidence type="ECO:0000256" key="5">
    <source>
        <dbReference type="ARBA" id="ARBA00023049"/>
    </source>
</evidence>
<organism evidence="9 10">
    <name type="scientific">Sphingomonas limnosediminicola</name>
    <dbReference type="NCBI Taxonomy" id="940133"/>
    <lineage>
        <taxon>Bacteria</taxon>
        <taxon>Pseudomonadati</taxon>
        <taxon>Pseudomonadota</taxon>
        <taxon>Alphaproteobacteria</taxon>
        <taxon>Sphingomonadales</taxon>
        <taxon>Sphingomonadaceae</taxon>
        <taxon>Sphingomonas</taxon>
    </lineage>
</organism>
<feature type="signal peptide" evidence="6">
    <location>
        <begin position="1"/>
        <end position="22"/>
    </location>
</feature>
<feature type="domain" description="Peptidase M16 N-terminal" evidence="7">
    <location>
        <begin position="512"/>
        <end position="646"/>
    </location>
</feature>
<reference evidence="10" key="1">
    <citation type="journal article" date="2019" name="Int. J. Syst. Evol. Microbiol.">
        <title>The Global Catalogue of Microorganisms (GCM) 10K type strain sequencing project: providing services to taxonomists for standard genome sequencing and annotation.</title>
        <authorList>
            <consortium name="The Broad Institute Genomics Platform"/>
            <consortium name="The Broad Institute Genome Sequencing Center for Infectious Disease"/>
            <person name="Wu L."/>
            <person name="Ma J."/>
        </authorList>
    </citation>
    <scope>NUCLEOTIDE SEQUENCE [LARGE SCALE GENOMIC DNA]</scope>
    <source>
        <strain evidence="10">JCM 17543</strain>
    </source>
</reference>
<evidence type="ECO:0000313" key="9">
    <source>
        <dbReference type="EMBL" id="GAA3901706.1"/>
    </source>
</evidence>
<dbReference type="RefSeq" id="WP_344699597.1">
    <property type="nucleotide sequence ID" value="NZ_BAABBM010000001.1"/>
</dbReference>
<dbReference type="Pfam" id="PF05193">
    <property type="entry name" value="Peptidase_M16_C"/>
    <property type="match status" value="2"/>
</dbReference>
<evidence type="ECO:0000313" key="10">
    <source>
        <dbReference type="Proteomes" id="UP001500827"/>
    </source>
</evidence>
<protein>
    <submittedName>
        <fullName evidence="9">Pitrilysin family protein</fullName>
    </submittedName>
</protein>
<accession>A0ABP7LIW7</accession>
<feature type="domain" description="Peptidase M16 N-terminal" evidence="7">
    <location>
        <begin position="56"/>
        <end position="179"/>
    </location>
</feature>
<dbReference type="InterPro" id="IPR011765">
    <property type="entry name" value="Pept_M16_N"/>
</dbReference>
<dbReference type="PANTHER" id="PTHR43690">
    <property type="entry name" value="NARDILYSIN"/>
    <property type="match status" value="1"/>
</dbReference>
<evidence type="ECO:0000259" key="7">
    <source>
        <dbReference type="Pfam" id="PF00675"/>
    </source>
</evidence>
<keyword evidence="2" id="KW-0645">Protease</keyword>
<feature type="domain" description="Peptidase M16 C-terminal" evidence="8">
    <location>
        <begin position="664"/>
        <end position="845"/>
    </location>
</feature>
<gene>
    <name evidence="9" type="ORF">GCM10022276_20550</name>
</gene>
<evidence type="ECO:0000256" key="3">
    <source>
        <dbReference type="ARBA" id="ARBA00022801"/>
    </source>
</evidence>
<dbReference type="Proteomes" id="UP001500827">
    <property type="component" value="Unassembled WGS sequence"/>
</dbReference>
<keyword evidence="5" id="KW-0482">Metalloprotease</keyword>
<dbReference type="InterPro" id="IPR050626">
    <property type="entry name" value="Peptidase_M16"/>
</dbReference>
<comment type="similarity">
    <text evidence="1">Belongs to the peptidase M16 family.</text>
</comment>
<dbReference type="PANTHER" id="PTHR43690:SF17">
    <property type="entry name" value="PROTEIN YHJJ"/>
    <property type="match status" value="1"/>
</dbReference>
<evidence type="ECO:0000256" key="2">
    <source>
        <dbReference type="ARBA" id="ARBA00022670"/>
    </source>
</evidence>
<dbReference type="Pfam" id="PF00675">
    <property type="entry name" value="Peptidase_M16"/>
    <property type="match status" value="2"/>
</dbReference>
<name>A0ABP7LIW7_9SPHN</name>
<keyword evidence="3" id="KW-0378">Hydrolase</keyword>
<feature type="domain" description="Peptidase M16 C-terminal" evidence="8">
    <location>
        <begin position="213"/>
        <end position="387"/>
    </location>
</feature>
<dbReference type="EMBL" id="BAABBM010000001">
    <property type="protein sequence ID" value="GAA3901706.1"/>
    <property type="molecule type" value="Genomic_DNA"/>
</dbReference>
<dbReference type="SUPFAM" id="SSF63411">
    <property type="entry name" value="LuxS/MPP-like metallohydrolase"/>
    <property type="match status" value="4"/>
</dbReference>